<protein>
    <submittedName>
        <fullName evidence="2">Uncharacterized protein</fullName>
    </submittedName>
</protein>
<reference evidence="2 3" key="2">
    <citation type="submission" date="2020-07" db="EMBL/GenBank/DDBJ databases">
        <title>Genome assembly of wild tea tree DASZ reveals pedigree and selection history of tea varieties.</title>
        <authorList>
            <person name="Zhang W."/>
        </authorList>
    </citation>
    <scope>NUCLEOTIDE SEQUENCE [LARGE SCALE GENOMIC DNA]</scope>
    <source>
        <strain evidence="3">cv. G240</strain>
        <tissue evidence="2">Leaf</tissue>
    </source>
</reference>
<reference evidence="3" key="1">
    <citation type="journal article" date="2020" name="Nat. Commun.">
        <title>Genome assembly of wild tea tree DASZ reveals pedigree and selection history of tea varieties.</title>
        <authorList>
            <person name="Zhang W."/>
            <person name="Zhang Y."/>
            <person name="Qiu H."/>
            <person name="Guo Y."/>
            <person name="Wan H."/>
            <person name="Zhang X."/>
            <person name="Scossa F."/>
            <person name="Alseekh S."/>
            <person name="Zhang Q."/>
            <person name="Wang P."/>
            <person name="Xu L."/>
            <person name="Schmidt M.H."/>
            <person name="Jia X."/>
            <person name="Li D."/>
            <person name="Zhu A."/>
            <person name="Guo F."/>
            <person name="Chen W."/>
            <person name="Ni D."/>
            <person name="Usadel B."/>
            <person name="Fernie A.R."/>
            <person name="Wen W."/>
        </authorList>
    </citation>
    <scope>NUCLEOTIDE SEQUENCE [LARGE SCALE GENOMIC DNA]</scope>
    <source>
        <strain evidence="3">cv. G240</strain>
    </source>
</reference>
<comment type="caution">
    <text evidence="2">The sequence shown here is derived from an EMBL/GenBank/DDBJ whole genome shotgun (WGS) entry which is preliminary data.</text>
</comment>
<keyword evidence="3" id="KW-1185">Reference proteome</keyword>
<keyword evidence="1" id="KW-1133">Transmembrane helix</keyword>
<name>A0A7J7FQZ7_CAMSI</name>
<keyword evidence="1" id="KW-0472">Membrane</keyword>
<keyword evidence="1" id="KW-0812">Transmembrane</keyword>
<feature type="transmembrane region" description="Helical" evidence="1">
    <location>
        <begin position="12"/>
        <end position="30"/>
    </location>
</feature>
<accession>A0A7J7FQZ7</accession>
<proteinExistence type="predicted"/>
<dbReference type="PROSITE" id="PS51257">
    <property type="entry name" value="PROKAR_LIPOPROTEIN"/>
    <property type="match status" value="1"/>
</dbReference>
<evidence type="ECO:0000313" key="2">
    <source>
        <dbReference type="EMBL" id="KAF5930740.1"/>
    </source>
</evidence>
<dbReference type="Proteomes" id="UP000593564">
    <property type="component" value="Unassembled WGS sequence"/>
</dbReference>
<evidence type="ECO:0000256" key="1">
    <source>
        <dbReference type="SAM" id="Phobius"/>
    </source>
</evidence>
<sequence>MKSSSRKRSRRGGIAGVAVSACGALIYRAFPKTNNFLFFPAPVPESAFCEEELVRGGWFVFVDKITIFVFFFNI</sequence>
<dbReference type="EMBL" id="JACBKZ010000015">
    <property type="protein sequence ID" value="KAF5930740.1"/>
    <property type="molecule type" value="Genomic_DNA"/>
</dbReference>
<gene>
    <name evidence="2" type="ORF">HYC85_031613</name>
</gene>
<organism evidence="2 3">
    <name type="scientific">Camellia sinensis</name>
    <name type="common">Tea plant</name>
    <name type="synonym">Thea sinensis</name>
    <dbReference type="NCBI Taxonomy" id="4442"/>
    <lineage>
        <taxon>Eukaryota</taxon>
        <taxon>Viridiplantae</taxon>
        <taxon>Streptophyta</taxon>
        <taxon>Embryophyta</taxon>
        <taxon>Tracheophyta</taxon>
        <taxon>Spermatophyta</taxon>
        <taxon>Magnoliopsida</taxon>
        <taxon>eudicotyledons</taxon>
        <taxon>Gunneridae</taxon>
        <taxon>Pentapetalae</taxon>
        <taxon>asterids</taxon>
        <taxon>Ericales</taxon>
        <taxon>Theaceae</taxon>
        <taxon>Camellia</taxon>
    </lineage>
</organism>
<dbReference type="AlphaFoldDB" id="A0A7J7FQZ7"/>
<evidence type="ECO:0000313" key="3">
    <source>
        <dbReference type="Proteomes" id="UP000593564"/>
    </source>
</evidence>